<organism evidence="9 10">
    <name type="scientific">Conexibacter woesei (strain DSM 14684 / CCUG 47730 / CIP 108061 / JCM 11494 / NBRC 100937 / ID131577)</name>
    <dbReference type="NCBI Taxonomy" id="469383"/>
    <lineage>
        <taxon>Bacteria</taxon>
        <taxon>Bacillati</taxon>
        <taxon>Actinomycetota</taxon>
        <taxon>Thermoleophilia</taxon>
        <taxon>Solirubrobacterales</taxon>
        <taxon>Conexibacteraceae</taxon>
        <taxon>Conexibacter</taxon>
    </lineage>
</organism>
<evidence type="ECO:0000256" key="3">
    <source>
        <dbReference type="ARBA" id="ARBA00022960"/>
    </source>
</evidence>
<sequence precursor="true">MRAARRSAARRAVASATTAAIVAGAALTGAPGAAAAAPAAAGPAAAPAEVAPAAAATQVLSADRPAALAGAAPLRPAAVEDGPDQVLPGANVARVLFTTRATERPGGGKLLARVGALAPFGSGEAQYAVDAQRVVDGRLYVRMLLAQRPNGTAGWVSGDDVALLRTRWRVAIDLRARQLTVAFGDRRVKRFPAVVGRPSAPTPRGRFAISELLPQRPANGFFGSWIVPITAFSDTYTEFLGGPGRVAIHGRGAASLLDPLGSATSHGCVRLRNGDIAWLARRLEPGVPVTVR</sequence>
<dbReference type="GO" id="GO:0071972">
    <property type="term" value="F:peptidoglycan L,D-transpeptidase activity"/>
    <property type="evidence" value="ECO:0007669"/>
    <property type="project" value="TreeGrafter"/>
</dbReference>
<evidence type="ECO:0000259" key="8">
    <source>
        <dbReference type="PROSITE" id="PS52029"/>
    </source>
</evidence>
<dbReference type="CDD" id="cd16913">
    <property type="entry name" value="YkuD_like"/>
    <property type="match status" value="1"/>
</dbReference>
<dbReference type="SUPFAM" id="SSF141523">
    <property type="entry name" value="L,D-transpeptidase catalytic domain-like"/>
    <property type="match status" value="1"/>
</dbReference>
<evidence type="ECO:0000256" key="4">
    <source>
        <dbReference type="ARBA" id="ARBA00022984"/>
    </source>
</evidence>
<dbReference type="GO" id="GO:0005576">
    <property type="term" value="C:extracellular region"/>
    <property type="evidence" value="ECO:0007669"/>
    <property type="project" value="TreeGrafter"/>
</dbReference>
<keyword evidence="4 6" id="KW-0573">Peptidoglycan synthesis</keyword>
<gene>
    <name evidence="9" type="ordered locus">Cwoe_2688</name>
</gene>
<evidence type="ECO:0000256" key="1">
    <source>
        <dbReference type="ARBA" id="ARBA00004752"/>
    </source>
</evidence>
<proteinExistence type="predicted"/>
<dbReference type="PROSITE" id="PS52029">
    <property type="entry name" value="LD_TPASE"/>
    <property type="match status" value="1"/>
</dbReference>
<dbReference type="AlphaFoldDB" id="D3F9P5"/>
<dbReference type="UniPathway" id="UPA00219"/>
<evidence type="ECO:0000256" key="5">
    <source>
        <dbReference type="ARBA" id="ARBA00023316"/>
    </source>
</evidence>
<dbReference type="Gene3D" id="2.40.440.10">
    <property type="entry name" value="L,D-transpeptidase catalytic domain-like"/>
    <property type="match status" value="1"/>
</dbReference>
<reference evidence="9 10" key="1">
    <citation type="journal article" date="2010" name="Stand. Genomic Sci.">
        <title>Complete genome sequence of Conexibacter woesei type strain (ID131577).</title>
        <authorList>
            <person name="Pukall R."/>
            <person name="Lapidus A."/>
            <person name="Glavina Del Rio T."/>
            <person name="Copeland A."/>
            <person name="Tice H."/>
            <person name="Cheng J.-F."/>
            <person name="Lucas S."/>
            <person name="Chen F."/>
            <person name="Nolan M."/>
            <person name="Bruce D."/>
            <person name="Goodwin L."/>
            <person name="Pitluck S."/>
            <person name="Mavromatis K."/>
            <person name="Ivanova N."/>
            <person name="Ovchinnikova G."/>
            <person name="Pati A."/>
            <person name="Chen A."/>
            <person name="Palaniappan K."/>
            <person name="Land M."/>
            <person name="Hauser L."/>
            <person name="Chang Y.-J."/>
            <person name="Jeffries C.D."/>
            <person name="Chain P."/>
            <person name="Meincke L."/>
            <person name="Sims D."/>
            <person name="Brettin T."/>
            <person name="Detter J.C."/>
            <person name="Rohde M."/>
            <person name="Goeker M."/>
            <person name="Bristow J."/>
            <person name="Eisen J.A."/>
            <person name="Markowitz V."/>
            <person name="Kyrpides N.C."/>
            <person name="Klenk H.-P."/>
            <person name="Hugenholtz P."/>
        </authorList>
    </citation>
    <scope>NUCLEOTIDE SEQUENCE [LARGE SCALE GENOMIC DNA]</scope>
    <source>
        <strain evidence="10">DSM 14684 / CIP 108061 / JCM 11494 / NBRC 100937 / ID131577</strain>
    </source>
</reference>
<dbReference type="RefSeq" id="WP_012934158.1">
    <property type="nucleotide sequence ID" value="NC_013739.1"/>
</dbReference>
<keyword evidence="3 6" id="KW-0133">Cell shape</keyword>
<keyword evidence="10" id="KW-1185">Reference proteome</keyword>
<feature type="active site" description="Nucleophile" evidence="6">
    <location>
        <position position="268"/>
    </location>
</feature>
<keyword evidence="7" id="KW-0732">Signal</keyword>
<dbReference type="PANTHER" id="PTHR30582:SF2">
    <property type="entry name" value="L,D-TRANSPEPTIDASE YCIB-RELATED"/>
    <property type="match status" value="1"/>
</dbReference>
<dbReference type="InterPro" id="IPR050979">
    <property type="entry name" value="LD-transpeptidase"/>
</dbReference>
<evidence type="ECO:0000313" key="10">
    <source>
        <dbReference type="Proteomes" id="UP000008229"/>
    </source>
</evidence>
<evidence type="ECO:0000256" key="6">
    <source>
        <dbReference type="PROSITE-ProRule" id="PRU01373"/>
    </source>
</evidence>
<dbReference type="EMBL" id="CP001854">
    <property type="protein sequence ID" value="ADB51107.1"/>
    <property type="molecule type" value="Genomic_DNA"/>
</dbReference>
<evidence type="ECO:0000256" key="2">
    <source>
        <dbReference type="ARBA" id="ARBA00022679"/>
    </source>
</evidence>
<evidence type="ECO:0000256" key="7">
    <source>
        <dbReference type="SAM" id="SignalP"/>
    </source>
</evidence>
<keyword evidence="5 6" id="KW-0961">Cell wall biogenesis/degradation</keyword>
<protein>
    <submittedName>
        <fullName evidence="9">ErfK/YbiS/YcfS/YnhG family protein</fullName>
    </submittedName>
</protein>
<dbReference type="GO" id="GO:0018104">
    <property type="term" value="P:peptidoglycan-protein cross-linking"/>
    <property type="evidence" value="ECO:0007669"/>
    <property type="project" value="TreeGrafter"/>
</dbReference>
<dbReference type="GO" id="GO:0016740">
    <property type="term" value="F:transferase activity"/>
    <property type="evidence" value="ECO:0007669"/>
    <property type="project" value="UniProtKB-KW"/>
</dbReference>
<evidence type="ECO:0000313" key="9">
    <source>
        <dbReference type="EMBL" id="ADB51107.1"/>
    </source>
</evidence>
<feature type="signal peptide" evidence="7">
    <location>
        <begin position="1"/>
        <end position="35"/>
    </location>
</feature>
<feature type="active site" description="Proton donor/acceptor" evidence="6">
    <location>
        <position position="249"/>
    </location>
</feature>
<dbReference type="OrthoDB" id="5243103at2"/>
<comment type="pathway">
    <text evidence="1 6">Cell wall biogenesis; peptidoglycan biosynthesis.</text>
</comment>
<feature type="domain" description="L,D-TPase catalytic" evidence="8">
    <location>
        <begin position="168"/>
        <end position="292"/>
    </location>
</feature>
<dbReference type="GO" id="GO:0008360">
    <property type="term" value="P:regulation of cell shape"/>
    <property type="evidence" value="ECO:0007669"/>
    <property type="project" value="UniProtKB-UniRule"/>
</dbReference>
<name>D3F9P5_CONWI</name>
<feature type="chain" id="PRO_5003043585" evidence="7">
    <location>
        <begin position="36"/>
        <end position="292"/>
    </location>
</feature>
<dbReference type="eggNOG" id="COG1376">
    <property type="taxonomic scope" value="Bacteria"/>
</dbReference>
<dbReference type="Proteomes" id="UP000008229">
    <property type="component" value="Chromosome"/>
</dbReference>
<accession>D3F9P5</accession>
<keyword evidence="2" id="KW-0808">Transferase</keyword>
<dbReference type="PANTHER" id="PTHR30582">
    <property type="entry name" value="L,D-TRANSPEPTIDASE"/>
    <property type="match status" value="1"/>
</dbReference>
<dbReference type="InterPro" id="IPR038063">
    <property type="entry name" value="Transpep_catalytic_dom"/>
</dbReference>
<dbReference type="GO" id="GO:0071555">
    <property type="term" value="P:cell wall organization"/>
    <property type="evidence" value="ECO:0007669"/>
    <property type="project" value="UniProtKB-UniRule"/>
</dbReference>
<dbReference type="InterPro" id="IPR005490">
    <property type="entry name" value="LD_TPept_cat_dom"/>
</dbReference>
<dbReference type="KEGG" id="cwo:Cwoe_2688"/>
<reference evidence="10" key="2">
    <citation type="submission" date="2010-01" db="EMBL/GenBank/DDBJ databases">
        <title>The complete genome of Conexibacter woesei DSM 14684.</title>
        <authorList>
            <consortium name="US DOE Joint Genome Institute (JGI-PGF)"/>
            <person name="Lucas S."/>
            <person name="Copeland A."/>
            <person name="Lapidus A."/>
            <person name="Glavina del Rio T."/>
            <person name="Dalin E."/>
            <person name="Tice H."/>
            <person name="Bruce D."/>
            <person name="Goodwin L."/>
            <person name="Pitluck S."/>
            <person name="Kyrpides N."/>
            <person name="Mavromatis K."/>
            <person name="Ivanova N."/>
            <person name="Mikhailova N."/>
            <person name="Chertkov O."/>
            <person name="Brettin T."/>
            <person name="Detter J.C."/>
            <person name="Han C."/>
            <person name="Larimer F."/>
            <person name="Land M."/>
            <person name="Hauser L."/>
            <person name="Markowitz V."/>
            <person name="Cheng J.-F."/>
            <person name="Hugenholtz P."/>
            <person name="Woyke T."/>
            <person name="Wu D."/>
            <person name="Pukall R."/>
            <person name="Steenblock K."/>
            <person name="Schneider S."/>
            <person name="Klenk H.-P."/>
            <person name="Eisen J.A."/>
        </authorList>
    </citation>
    <scope>NUCLEOTIDE SEQUENCE [LARGE SCALE GENOMIC DNA]</scope>
    <source>
        <strain evidence="10">DSM 14684 / CIP 108061 / JCM 11494 / NBRC 100937 / ID131577</strain>
    </source>
</reference>
<dbReference type="Pfam" id="PF03734">
    <property type="entry name" value="YkuD"/>
    <property type="match status" value="1"/>
</dbReference>
<dbReference type="STRING" id="469383.Cwoe_2688"/>
<dbReference type="HOGENOM" id="CLU_082956_0_0_11"/>